<comment type="caution">
    <text evidence="1">The sequence shown here is derived from an EMBL/GenBank/DDBJ whole genome shotgun (WGS) entry which is preliminary data.</text>
</comment>
<name>A0ABQ9HKK0_9NEOP</name>
<proteinExistence type="predicted"/>
<reference evidence="1 2" key="1">
    <citation type="submission" date="2023-02" db="EMBL/GenBank/DDBJ databases">
        <title>LHISI_Scaffold_Assembly.</title>
        <authorList>
            <person name="Stuart O.P."/>
            <person name="Cleave R."/>
            <person name="Magrath M.J.L."/>
            <person name="Mikheyev A.S."/>
        </authorList>
    </citation>
    <scope>NUCLEOTIDE SEQUENCE [LARGE SCALE GENOMIC DNA]</scope>
    <source>
        <strain evidence="1">Daus_M_001</strain>
        <tissue evidence="1">Leg muscle</tissue>
    </source>
</reference>
<organism evidence="1 2">
    <name type="scientific">Dryococelus australis</name>
    <dbReference type="NCBI Taxonomy" id="614101"/>
    <lineage>
        <taxon>Eukaryota</taxon>
        <taxon>Metazoa</taxon>
        <taxon>Ecdysozoa</taxon>
        <taxon>Arthropoda</taxon>
        <taxon>Hexapoda</taxon>
        <taxon>Insecta</taxon>
        <taxon>Pterygota</taxon>
        <taxon>Neoptera</taxon>
        <taxon>Polyneoptera</taxon>
        <taxon>Phasmatodea</taxon>
        <taxon>Verophasmatodea</taxon>
        <taxon>Anareolatae</taxon>
        <taxon>Phasmatidae</taxon>
        <taxon>Eurycanthinae</taxon>
        <taxon>Dryococelus</taxon>
    </lineage>
</organism>
<dbReference type="EMBL" id="JARBHB010000004">
    <property type="protein sequence ID" value="KAJ8884861.1"/>
    <property type="molecule type" value="Genomic_DNA"/>
</dbReference>
<protein>
    <submittedName>
        <fullName evidence="1">Uncharacterized protein</fullName>
    </submittedName>
</protein>
<evidence type="ECO:0000313" key="2">
    <source>
        <dbReference type="Proteomes" id="UP001159363"/>
    </source>
</evidence>
<gene>
    <name evidence="1" type="ORF">PR048_011057</name>
</gene>
<accession>A0ABQ9HKK0</accession>
<evidence type="ECO:0000313" key="1">
    <source>
        <dbReference type="EMBL" id="KAJ8884861.1"/>
    </source>
</evidence>
<dbReference type="Proteomes" id="UP001159363">
    <property type="component" value="Chromosome X"/>
</dbReference>
<keyword evidence="2" id="KW-1185">Reference proteome</keyword>
<sequence>MILSNWGLIYKLAVPVLDTQTMYGNLGVPHKYIVRHTSLLFTVGTSPSTSEDVFGISSAIFLVLRKPMLLQSDRAITIVMTVVYLHNFLRRNHSSSNLYTPPGTFDREDDDGEFVQGTWRAENNDDMQSL</sequence>